<feature type="domain" description="C-CAP/cofactor C-like" evidence="7">
    <location>
        <begin position="305"/>
        <end position="456"/>
    </location>
</feature>
<evidence type="ECO:0000313" key="8">
    <source>
        <dbReference type="EMBL" id="CAD9689901.1"/>
    </source>
</evidence>
<protein>
    <recommendedName>
        <fullName evidence="4">TBCC domain-containing protein 1</fullName>
    </recommendedName>
</protein>
<dbReference type="InterPro" id="IPR039589">
    <property type="entry name" value="TBCC1"/>
</dbReference>
<keyword evidence="6" id="KW-0206">Cytoskeleton</keyword>
<evidence type="ECO:0000256" key="4">
    <source>
        <dbReference type="ARBA" id="ARBA00017559"/>
    </source>
</evidence>
<comment type="similarity">
    <text evidence="3">Belongs to the TBCC family.</text>
</comment>
<dbReference type="GO" id="GO:0005813">
    <property type="term" value="C:centrosome"/>
    <property type="evidence" value="ECO:0007669"/>
    <property type="project" value="UniProtKB-SubCell"/>
</dbReference>
<dbReference type="PANTHER" id="PTHR16052:SF0">
    <property type="entry name" value="TBCC DOMAIN-CONTAINING PROTEIN 1"/>
    <property type="match status" value="1"/>
</dbReference>
<evidence type="ECO:0000256" key="3">
    <source>
        <dbReference type="ARBA" id="ARBA00008848"/>
    </source>
</evidence>
<evidence type="ECO:0000256" key="2">
    <source>
        <dbReference type="ARBA" id="ARBA00004647"/>
    </source>
</evidence>
<dbReference type="EMBL" id="HBHK01016605">
    <property type="protein sequence ID" value="CAD9689901.1"/>
    <property type="molecule type" value="Transcribed_RNA"/>
</dbReference>
<comment type="subcellular location">
    <subcellularLocation>
        <location evidence="1">Cytoplasm</location>
        <location evidence="1">Cytoskeleton</location>
        <location evidence="1">Microtubule organizing center</location>
        <location evidence="1">Centrosome</location>
    </subcellularLocation>
    <subcellularLocation>
        <location evidence="2">Cytoplasm</location>
        <location evidence="2">Cytoskeleton</location>
        <location evidence="2">Spindle pole</location>
    </subcellularLocation>
</comment>
<keyword evidence="5" id="KW-0963">Cytoplasm</keyword>
<proteinExistence type="inferred from homology"/>
<evidence type="ECO:0000256" key="1">
    <source>
        <dbReference type="ARBA" id="ARBA00004300"/>
    </source>
</evidence>
<dbReference type="InterPro" id="IPR006599">
    <property type="entry name" value="CARP_motif"/>
</dbReference>
<dbReference type="Gene3D" id="2.160.20.70">
    <property type="match status" value="1"/>
</dbReference>
<dbReference type="Pfam" id="PF07986">
    <property type="entry name" value="TBCC"/>
    <property type="match status" value="1"/>
</dbReference>
<evidence type="ECO:0000256" key="5">
    <source>
        <dbReference type="ARBA" id="ARBA00022490"/>
    </source>
</evidence>
<reference evidence="8" key="1">
    <citation type="submission" date="2021-01" db="EMBL/GenBank/DDBJ databases">
        <authorList>
            <person name="Corre E."/>
            <person name="Pelletier E."/>
            <person name="Niang G."/>
            <person name="Scheremetjew M."/>
            <person name="Finn R."/>
            <person name="Kale V."/>
            <person name="Holt S."/>
            <person name="Cochrane G."/>
            <person name="Meng A."/>
            <person name="Brown T."/>
            <person name="Cohen L."/>
        </authorList>
    </citation>
    <scope>NUCLEOTIDE SEQUENCE</scope>
    <source>
        <strain evidence="8">NY070348D</strain>
    </source>
</reference>
<dbReference type="PROSITE" id="PS51329">
    <property type="entry name" value="C_CAP_COFACTOR_C"/>
    <property type="match status" value="1"/>
</dbReference>
<dbReference type="InterPro" id="IPR016098">
    <property type="entry name" value="CAP/MinC_C"/>
</dbReference>
<gene>
    <name evidence="8" type="ORF">QSP1433_LOCUS10409</name>
</gene>
<accession>A0A7S2WIK0</accession>
<dbReference type="InterPro" id="IPR012945">
    <property type="entry name" value="Tubulin-bd_cofactor_C_dom"/>
</dbReference>
<dbReference type="SMART" id="SM00673">
    <property type="entry name" value="CARP"/>
    <property type="match status" value="1"/>
</dbReference>
<evidence type="ECO:0000259" key="7">
    <source>
        <dbReference type="PROSITE" id="PS51329"/>
    </source>
</evidence>
<evidence type="ECO:0000256" key="6">
    <source>
        <dbReference type="ARBA" id="ARBA00023212"/>
    </source>
</evidence>
<dbReference type="GO" id="GO:0000922">
    <property type="term" value="C:spindle pole"/>
    <property type="evidence" value="ECO:0007669"/>
    <property type="project" value="UniProtKB-SubCell"/>
</dbReference>
<dbReference type="PANTHER" id="PTHR16052">
    <property type="entry name" value="TBCC DOMAIN-CONTAINING PROTEIN 1"/>
    <property type="match status" value="1"/>
</dbReference>
<name>A0A7S2WIK0_9STRA</name>
<organism evidence="8">
    <name type="scientific">Mucochytrium quahogii</name>
    <dbReference type="NCBI Taxonomy" id="96639"/>
    <lineage>
        <taxon>Eukaryota</taxon>
        <taxon>Sar</taxon>
        <taxon>Stramenopiles</taxon>
        <taxon>Bigyra</taxon>
        <taxon>Labyrinthulomycetes</taxon>
        <taxon>Thraustochytrida</taxon>
        <taxon>Thraustochytriidae</taxon>
        <taxon>Mucochytrium</taxon>
    </lineage>
</organism>
<dbReference type="InterPro" id="IPR017901">
    <property type="entry name" value="C-CAP_CF_C-like"/>
</dbReference>
<dbReference type="AlphaFoldDB" id="A0A7S2WIK0"/>
<sequence length="488" mass="54315">MWVRSQVFDHGAVPFDFLDEDHVNAKLVSNNGNTTQSCLFEETLERLGFEFVGKVIVGLRSRGLGVLLLNTTPADVADAFFQVVEEIDYSCLKSSECRALVELFFSLQQISPGKGGPNRKTQKQMEAEFAVFLIVQLSSARKSGAGKEVLTVWPPEQGGVVLDTQDGQTSPISNSMKSPRSLGLAVISKENKTRLEFVRTHIREIFWILSLCDSTSNRADFLANWDNQVLSFDTSLSLGFLIEGLVLPDRVECVELECMVLGKLELNDNVNPMLQNTPWPSSQHETDHQGKHVFSFEDRYKLIEKVCRSTEVCGDVDILERTQSHAKDDATSNNNKEDRFELEDATVVLEKLTIYLCKSSTIYVLQPARFVRIIGCSKCTIVLGPCSGIVTLEHCSEVQIIGISNYLSIGNCYDSQINVHTIQSAPVLFGDCLGLQFAPFNTFYPRLNLHLASIGMDISTQTNEPLWNAPLNVSAKSESPVWTILTTK</sequence>